<feature type="transmembrane region" description="Helical" evidence="9">
    <location>
        <begin position="175"/>
        <end position="196"/>
    </location>
</feature>
<keyword evidence="12" id="KW-1185">Reference proteome</keyword>
<evidence type="ECO:0000256" key="8">
    <source>
        <dbReference type="ARBA" id="ARBA00023136"/>
    </source>
</evidence>
<name>A0AA38F3P0_TAXCH</name>
<protein>
    <recommendedName>
        <fullName evidence="10">ABC transmembrane type-1 domain-containing protein</fullName>
    </recommendedName>
</protein>
<evidence type="ECO:0000256" key="9">
    <source>
        <dbReference type="SAM" id="Phobius"/>
    </source>
</evidence>
<dbReference type="GO" id="GO:0140359">
    <property type="term" value="F:ABC-type transporter activity"/>
    <property type="evidence" value="ECO:0007669"/>
    <property type="project" value="InterPro"/>
</dbReference>
<evidence type="ECO:0000256" key="5">
    <source>
        <dbReference type="ARBA" id="ARBA00022741"/>
    </source>
</evidence>
<keyword evidence="7 9" id="KW-1133">Transmembrane helix</keyword>
<dbReference type="PROSITE" id="PS50929">
    <property type="entry name" value="ABC_TM1F"/>
    <property type="match status" value="1"/>
</dbReference>
<dbReference type="PANTHER" id="PTHR24223">
    <property type="entry name" value="ATP-BINDING CASSETTE SUB-FAMILY C"/>
    <property type="match status" value="1"/>
</dbReference>
<evidence type="ECO:0000313" key="11">
    <source>
        <dbReference type="EMBL" id="KAH9288056.1"/>
    </source>
</evidence>
<comment type="caution">
    <text evidence="11">The sequence shown here is derived from an EMBL/GenBank/DDBJ whole genome shotgun (WGS) entry which is preliminary data.</text>
</comment>
<evidence type="ECO:0000256" key="3">
    <source>
        <dbReference type="ARBA" id="ARBA00022448"/>
    </source>
</evidence>
<evidence type="ECO:0000256" key="1">
    <source>
        <dbReference type="ARBA" id="ARBA00004141"/>
    </source>
</evidence>
<evidence type="ECO:0000256" key="7">
    <source>
        <dbReference type="ARBA" id="ARBA00022989"/>
    </source>
</evidence>
<feature type="transmembrane region" description="Helical" evidence="9">
    <location>
        <begin position="38"/>
        <end position="57"/>
    </location>
</feature>
<dbReference type="InterPro" id="IPR011527">
    <property type="entry name" value="ABC1_TM_dom"/>
</dbReference>
<evidence type="ECO:0000313" key="12">
    <source>
        <dbReference type="Proteomes" id="UP000824469"/>
    </source>
</evidence>
<keyword evidence="3" id="KW-0813">Transport</keyword>
<keyword evidence="8 9" id="KW-0472">Membrane</keyword>
<organism evidence="11 12">
    <name type="scientific">Taxus chinensis</name>
    <name type="common">Chinese yew</name>
    <name type="synonym">Taxus wallichiana var. chinensis</name>
    <dbReference type="NCBI Taxonomy" id="29808"/>
    <lineage>
        <taxon>Eukaryota</taxon>
        <taxon>Viridiplantae</taxon>
        <taxon>Streptophyta</taxon>
        <taxon>Embryophyta</taxon>
        <taxon>Tracheophyta</taxon>
        <taxon>Spermatophyta</taxon>
        <taxon>Pinopsida</taxon>
        <taxon>Pinidae</taxon>
        <taxon>Conifers II</taxon>
        <taxon>Cupressales</taxon>
        <taxon>Taxaceae</taxon>
        <taxon>Taxus</taxon>
    </lineage>
</organism>
<evidence type="ECO:0000256" key="6">
    <source>
        <dbReference type="ARBA" id="ARBA00022840"/>
    </source>
</evidence>
<dbReference type="GO" id="GO:0005524">
    <property type="term" value="F:ATP binding"/>
    <property type="evidence" value="ECO:0007669"/>
    <property type="project" value="UniProtKB-KW"/>
</dbReference>
<dbReference type="Proteomes" id="UP000824469">
    <property type="component" value="Unassembled WGS sequence"/>
</dbReference>
<proteinExistence type="inferred from homology"/>
<gene>
    <name evidence="11" type="ORF">KI387_032173</name>
</gene>
<dbReference type="Pfam" id="PF00664">
    <property type="entry name" value="ABC_membrane"/>
    <property type="match status" value="1"/>
</dbReference>
<feature type="domain" description="ABC transmembrane type-1" evidence="10">
    <location>
        <begin position="307"/>
        <end position="460"/>
    </location>
</feature>
<keyword evidence="4 9" id="KW-0812">Transmembrane</keyword>
<feature type="transmembrane region" description="Helical" evidence="9">
    <location>
        <begin position="107"/>
        <end position="131"/>
    </location>
</feature>
<feature type="transmembrane region" description="Helical" evidence="9">
    <location>
        <begin position="431"/>
        <end position="457"/>
    </location>
</feature>
<dbReference type="InterPro" id="IPR050173">
    <property type="entry name" value="ABC_transporter_C-like"/>
</dbReference>
<comment type="similarity">
    <text evidence="2">Belongs to the ABC transporter superfamily. ABCC family. Conjugate transporter (TC 3.A.1.208) subfamily.</text>
</comment>
<dbReference type="Gene3D" id="1.20.1560.10">
    <property type="entry name" value="ABC transporter type 1, transmembrane domain"/>
    <property type="match status" value="1"/>
</dbReference>
<dbReference type="EMBL" id="JAHRHJ020003813">
    <property type="protein sequence ID" value="KAH9288056.1"/>
    <property type="molecule type" value="Genomic_DNA"/>
</dbReference>
<dbReference type="OMA" id="ELNANAF"/>
<reference evidence="11 12" key="1">
    <citation type="journal article" date="2021" name="Nat. Plants">
        <title>The Taxus genome provides insights into paclitaxel biosynthesis.</title>
        <authorList>
            <person name="Xiong X."/>
            <person name="Gou J."/>
            <person name="Liao Q."/>
            <person name="Li Y."/>
            <person name="Zhou Q."/>
            <person name="Bi G."/>
            <person name="Li C."/>
            <person name="Du R."/>
            <person name="Wang X."/>
            <person name="Sun T."/>
            <person name="Guo L."/>
            <person name="Liang H."/>
            <person name="Lu P."/>
            <person name="Wu Y."/>
            <person name="Zhang Z."/>
            <person name="Ro D.K."/>
            <person name="Shang Y."/>
            <person name="Huang S."/>
            <person name="Yan J."/>
        </authorList>
    </citation>
    <scope>NUCLEOTIDE SEQUENCE [LARGE SCALE GENOMIC DNA]</scope>
    <source>
        <strain evidence="11">Ta-2019</strain>
    </source>
</reference>
<accession>A0AA38F3P0</accession>
<keyword evidence="6" id="KW-0067">ATP-binding</keyword>
<dbReference type="AlphaFoldDB" id="A0AA38F3P0"/>
<evidence type="ECO:0000256" key="2">
    <source>
        <dbReference type="ARBA" id="ARBA00009726"/>
    </source>
</evidence>
<keyword evidence="5" id="KW-0547">Nucleotide-binding</keyword>
<feature type="non-terminal residue" evidence="11">
    <location>
        <position position="1"/>
    </location>
</feature>
<feature type="transmembrane region" description="Helical" evidence="9">
    <location>
        <begin position="341"/>
        <end position="360"/>
    </location>
</feature>
<sequence>MASESLLDWYCQPVANGIWVTMVTNALGSYTPCATETLVISLSQVLLLCLTSYRIWLIRKDVKVKRFCLQSRLFNYVLAILAAYNTAEPLYRAVMGISVVNLDGQGSLAPFEVVTLLVESVTWCTLLALLCIETKVYIREFRWYIRFGVIYVLVGESALLNFILTLNDYYDKSVLYLYISEIVCQVVFCILLLFYVPNLVPYSGYSPVENEAFTVDSAEYEPLPAGEQVCPERHANFFSGILFDWMTPLMRKGYIRPITEKDVWQLDTWDQTETLYNNFQKCWEKECAKPKPWLLRALNSSLGGRFWFGGLFKIGNDVSQFVGPVVLGLLLESMQRGDPAWIGYLYAAAIFLGVIIGVLSEAQYFQNVMRVGFRIRATLVAAVFRKTLKLTYEGRKKFTSGRITNMMTQDAEALQQICQQLHSLWSAPIRIIVSIVLLYKQLGVASLIGAVILVLLFPIQ</sequence>
<evidence type="ECO:0000256" key="4">
    <source>
        <dbReference type="ARBA" id="ARBA00022692"/>
    </source>
</evidence>
<evidence type="ECO:0000259" key="10">
    <source>
        <dbReference type="PROSITE" id="PS50929"/>
    </source>
</evidence>
<dbReference type="InterPro" id="IPR036640">
    <property type="entry name" value="ABC1_TM_sf"/>
</dbReference>
<feature type="transmembrane region" description="Helical" evidence="9">
    <location>
        <begin position="69"/>
        <end position="87"/>
    </location>
</feature>
<feature type="transmembrane region" description="Helical" evidence="9">
    <location>
        <begin position="143"/>
        <end position="163"/>
    </location>
</feature>
<dbReference type="PANTHER" id="PTHR24223:SF456">
    <property type="entry name" value="MULTIDRUG RESISTANCE-ASSOCIATED PROTEIN LETHAL(2)03659"/>
    <property type="match status" value="1"/>
</dbReference>
<dbReference type="SUPFAM" id="SSF90123">
    <property type="entry name" value="ABC transporter transmembrane region"/>
    <property type="match status" value="1"/>
</dbReference>
<dbReference type="GO" id="GO:0016020">
    <property type="term" value="C:membrane"/>
    <property type="evidence" value="ECO:0007669"/>
    <property type="project" value="UniProtKB-SubCell"/>
</dbReference>
<comment type="subcellular location">
    <subcellularLocation>
        <location evidence="1">Membrane</location>
        <topology evidence="1">Multi-pass membrane protein</topology>
    </subcellularLocation>
</comment>